<keyword evidence="10 16" id="KW-1133">Transmembrane helix</keyword>
<comment type="subcellular location">
    <subcellularLocation>
        <location evidence="1">Mitochondrion membrane</location>
        <topology evidence="1">Multi-pass membrane protein</topology>
    </subcellularLocation>
</comment>
<dbReference type="EC" id="7.1.1.2" evidence="3"/>
<organism evidence="17">
    <name type="scientific">Cancer pagurus</name>
    <name type="common">Rock crab</name>
    <dbReference type="NCBI Taxonomy" id="6755"/>
    <lineage>
        <taxon>Eukaryota</taxon>
        <taxon>Metazoa</taxon>
        <taxon>Ecdysozoa</taxon>
        <taxon>Arthropoda</taxon>
        <taxon>Crustacea</taxon>
        <taxon>Multicrustacea</taxon>
        <taxon>Malacostraca</taxon>
        <taxon>Eumalacostraca</taxon>
        <taxon>Eucarida</taxon>
        <taxon>Decapoda</taxon>
        <taxon>Pleocyemata</taxon>
        <taxon>Brachyura</taxon>
        <taxon>Eubrachyura</taxon>
        <taxon>Cancroidea</taxon>
        <taxon>Cancridae</taxon>
        <taxon>Cancer</taxon>
    </lineage>
</organism>
<reference evidence="17" key="1">
    <citation type="journal article" date="2019" name="Mitochondrial DNA Part B Resour">
        <title>The complete mitochondrial genome and phylogenetic analysis of Cancer pagurus (Decapoda, Cancridae).</title>
        <authorList>
            <person name="Fan S."/>
            <person name="Zhao C."/>
            <person name="Wang P."/>
            <person name="Yan L."/>
            <person name="Qiu L."/>
        </authorList>
    </citation>
    <scope>NUCLEOTIDE SEQUENCE</scope>
</reference>
<sequence length="168" mass="19067">MTLLALPIMLILSFLFTRVTHPLSMGLILLTQTIMISLSAGIYTHSFWFSYVLFLIFLGGMLVLFIYVASLASNEMFFASLMTLLIYTFLFLSFTFLIILLDPLITSHFSLASSSSIELNLSPSQFTMWLYSKTSMNFTLFIVSYLLLTLIVVIKIINLFKGPLRLSN</sequence>
<evidence type="ECO:0000256" key="12">
    <source>
        <dbReference type="ARBA" id="ARBA00023128"/>
    </source>
</evidence>
<keyword evidence="13 16" id="KW-0472">Membrane</keyword>
<dbReference type="CTD" id="4541"/>
<evidence type="ECO:0000256" key="3">
    <source>
        <dbReference type="ARBA" id="ARBA00012944"/>
    </source>
</evidence>
<dbReference type="EMBL" id="MN334534">
    <property type="protein sequence ID" value="QNH68750.1"/>
    <property type="molecule type" value="Genomic_DNA"/>
</dbReference>
<evidence type="ECO:0000256" key="5">
    <source>
        <dbReference type="ARBA" id="ARBA00022448"/>
    </source>
</evidence>
<evidence type="ECO:0000256" key="16">
    <source>
        <dbReference type="SAM" id="Phobius"/>
    </source>
</evidence>
<dbReference type="AlphaFoldDB" id="A0A7G7WQC3"/>
<evidence type="ECO:0000256" key="7">
    <source>
        <dbReference type="ARBA" id="ARBA00022692"/>
    </source>
</evidence>
<evidence type="ECO:0000256" key="14">
    <source>
        <dbReference type="ARBA" id="ARBA00031019"/>
    </source>
</evidence>
<protein>
    <recommendedName>
        <fullName evidence="4">NADH-ubiquinone oxidoreductase chain 6</fullName>
        <ecNumber evidence="3">7.1.1.2</ecNumber>
    </recommendedName>
    <alternativeName>
        <fullName evidence="14">NADH dehydrogenase subunit 6</fullName>
    </alternativeName>
</protein>
<keyword evidence="8" id="KW-1278">Translocase</keyword>
<keyword evidence="11" id="KW-0520">NAD</keyword>
<evidence type="ECO:0000256" key="6">
    <source>
        <dbReference type="ARBA" id="ARBA00022660"/>
    </source>
</evidence>
<dbReference type="InterPro" id="IPR050269">
    <property type="entry name" value="ComplexI_Subunit6"/>
</dbReference>
<keyword evidence="6" id="KW-0679">Respiratory chain</keyword>
<dbReference type="GO" id="GO:0031966">
    <property type="term" value="C:mitochondrial membrane"/>
    <property type="evidence" value="ECO:0007669"/>
    <property type="project" value="UniProtKB-SubCell"/>
</dbReference>
<evidence type="ECO:0000256" key="11">
    <source>
        <dbReference type="ARBA" id="ARBA00023027"/>
    </source>
</evidence>
<gene>
    <name evidence="17" type="primary">ND6</name>
</gene>
<keyword evidence="12 17" id="KW-0496">Mitochondrion</keyword>
<feature type="transmembrane region" description="Helical" evidence="16">
    <location>
        <begin position="46"/>
        <end position="69"/>
    </location>
</feature>
<evidence type="ECO:0000256" key="8">
    <source>
        <dbReference type="ARBA" id="ARBA00022967"/>
    </source>
</evidence>
<feature type="transmembrane region" description="Helical" evidence="16">
    <location>
        <begin position="76"/>
        <end position="101"/>
    </location>
</feature>
<evidence type="ECO:0000256" key="9">
    <source>
        <dbReference type="ARBA" id="ARBA00022982"/>
    </source>
</evidence>
<evidence type="ECO:0000256" key="15">
    <source>
        <dbReference type="ARBA" id="ARBA00049551"/>
    </source>
</evidence>
<evidence type="ECO:0000256" key="4">
    <source>
        <dbReference type="ARBA" id="ARBA00021095"/>
    </source>
</evidence>
<feature type="transmembrane region" description="Helical" evidence="16">
    <location>
        <begin position="138"/>
        <end position="160"/>
    </location>
</feature>
<keyword evidence="9" id="KW-0249">Electron transport</keyword>
<evidence type="ECO:0000256" key="2">
    <source>
        <dbReference type="ARBA" id="ARBA00005698"/>
    </source>
</evidence>
<name>A0A7G7WQC3_CANPG</name>
<geneLocation type="mitochondrion" evidence="17"/>
<dbReference type="GO" id="GO:0008137">
    <property type="term" value="F:NADH dehydrogenase (ubiquinone) activity"/>
    <property type="evidence" value="ECO:0007669"/>
    <property type="project" value="UniProtKB-EC"/>
</dbReference>
<comment type="catalytic activity">
    <reaction evidence="15">
        <text>a ubiquinone + NADH + 5 H(+)(in) = a ubiquinol + NAD(+) + 4 H(+)(out)</text>
        <dbReference type="Rhea" id="RHEA:29091"/>
        <dbReference type="Rhea" id="RHEA-COMP:9565"/>
        <dbReference type="Rhea" id="RHEA-COMP:9566"/>
        <dbReference type="ChEBI" id="CHEBI:15378"/>
        <dbReference type="ChEBI" id="CHEBI:16389"/>
        <dbReference type="ChEBI" id="CHEBI:17976"/>
        <dbReference type="ChEBI" id="CHEBI:57540"/>
        <dbReference type="ChEBI" id="CHEBI:57945"/>
        <dbReference type="EC" id="7.1.1.2"/>
    </reaction>
</comment>
<keyword evidence="7 16" id="KW-0812">Transmembrane</keyword>
<evidence type="ECO:0000256" key="13">
    <source>
        <dbReference type="ARBA" id="ARBA00023136"/>
    </source>
</evidence>
<comment type="similarity">
    <text evidence="2">Belongs to the complex I subunit 6 family.</text>
</comment>
<dbReference type="PANTHER" id="PTHR11435:SF1">
    <property type="entry name" value="NADH-UBIQUINONE OXIDOREDUCTASE CHAIN 6"/>
    <property type="match status" value="1"/>
</dbReference>
<accession>A0A7G7WQC3</accession>
<evidence type="ECO:0000313" key="17">
    <source>
        <dbReference type="EMBL" id="QNH68750.1"/>
    </source>
</evidence>
<keyword evidence="5" id="KW-0813">Transport</keyword>
<dbReference type="RefSeq" id="YP_009973063.1">
    <property type="nucleotide sequence ID" value="NC_051962.1"/>
</dbReference>
<dbReference type="GeneID" id="60458185"/>
<dbReference type="PANTHER" id="PTHR11435">
    <property type="entry name" value="NADH UBIQUINONE OXIDOREDUCTASE SUBUNIT ND6"/>
    <property type="match status" value="1"/>
</dbReference>
<evidence type="ECO:0000256" key="10">
    <source>
        <dbReference type="ARBA" id="ARBA00022989"/>
    </source>
</evidence>
<evidence type="ECO:0000256" key="1">
    <source>
        <dbReference type="ARBA" id="ARBA00004225"/>
    </source>
</evidence>
<proteinExistence type="inferred from homology"/>